<sequence length="949" mass="104807">MPFLVLRHVCSIAALSLCLGSADAAVDLTEPLRFERELKVGKLANGLTYYIKRNARPEKQLELQLVVKVGSIVEDDDQQGLAHFVEHMGFNGSANFKKTELLSYLQSIGVKVGPDLNARTSYDETVYKLLIPTGRQEHVDKGFLVLSDWAQGMTLDAAAIDAERGVILEEARQRNGATYRMHRSLSSNWFGIGESRYSKRTPIGQEDIIRNAPPEALRRFYKDWYRPDLMAVIVVGDIDPAAAEKMIETHFGAMAMPAKPRPRVYTNMVAHRSTNARVATDVEATTNSLSIRYPLAERPPRRTVGDYRALQVRNLFNFMLNRRLQQLTQLPEPPFLRAQTAYHPMGKGHQAFAIDATLARGGAAPAIAALTQESARVREFGFSQSELDTARKSMSRNVELQYADRDKVSSSAFVGAYVGSFLNDEVSPGLEDIYRFARELLPTIHLAEIQQYARATLPANAPRILAFTGKDKPEAPAPSRHELLAALAAADKAPVTAREEKGFASSLLDSTPTGGTIAVETQDAAVGLTRLTLSNGVKVILKKTDFRNEQVVMRAVRFGGTTLYKPEDDLNGRLSTALVSTMGWGAHSPVALNHILAGKSLGLAINMGEHTEHVTGGAAPADLETLLQAIYLRFTTVRRDEDLFKSFINKQIEGTRDAMASPAMVIDDAMRMTLYDRHPRVARMPTPEALRNVALDRSIALYKERFSSARDMTFIFVGNFDPVTFKPLLATYLGSLPTGEIAVGFRDLGFRPVTGVVKKEVRRGKNDQSVIALNFTGPATYSSAERVRFRTLVEIARLRLTAVLRDKSLVYSVNLNGTLSHLPYGHYQVAARLPTAPDKVDRLLAMLFAEIEALKTRGPDASDLQKVQQAALQGHQRSLKENGAWAALLEGALLTDTDPAERLAQDSKIGELTVDDIKAAARLYFNTGNYVQVVMNPEKWWQSTSGQPE</sequence>
<evidence type="ECO:0000256" key="2">
    <source>
        <dbReference type="ARBA" id="ARBA00007261"/>
    </source>
</evidence>
<dbReference type="InterPro" id="IPR011765">
    <property type="entry name" value="Pept_M16_N"/>
</dbReference>
<keyword evidence="13" id="KW-1185">Reference proteome</keyword>
<proteinExistence type="inferred from homology"/>
<dbReference type="EMBL" id="JBHSMU010000018">
    <property type="protein sequence ID" value="MFC5462701.1"/>
    <property type="molecule type" value="Genomic_DNA"/>
</dbReference>
<keyword evidence="5" id="KW-0378">Hydrolase</keyword>
<dbReference type="Proteomes" id="UP001596050">
    <property type="component" value="Unassembled WGS sequence"/>
</dbReference>
<evidence type="ECO:0000313" key="12">
    <source>
        <dbReference type="EMBL" id="MFC5462701.1"/>
    </source>
</evidence>
<dbReference type="PROSITE" id="PS00143">
    <property type="entry name" value="INSULINASE"/>
    <property type="match status" value="1"/>
</dbReference>
<dbReference type="PANTHER" id="PTHR43690">
    <property type="entry name" value="NARDILYSIN"/>
    <property type="match status" value="1"/>
</dbReference>
<evidence type="ECO:0000256" key="7">
    <source>
        <dbReference type="ARBA" id="ARBA00023049"/>
    </source>
</evidence>
<protein>
    <submittedName>
        <fullName evidence="12">M16 family metallopeptidase</fullName>
    </submittedName>
</protein>
<accession>A0ABW0LBH4</accession>
<keyword evidence="3" id="KW-0645">Protease</keyword>
<keyword evidence="6" id="KW-0862">Zinc</keyword>
<evidence type="ECO:0000256" key="1">
    <source>
        <dbReference type="ARBA" id="ARBA00001947"/>
    </source>
</evidence>
<dbReference type="Pfam" id="PF00675">
    <property type="entry name" value="Peptidase_M16"/>
    <property type="match status" value="1"/>
</dbReference>
<dbReference type="InterPro" id="IPR050626">
    <property type="entry name" value="Peptidase_M16"/>
</dbReference>
<feature type="domain" description="Peptidase M16 C-terminal" evidence="11">
    <location>
        <begin position="214"/>
        <end position="393"/>
    </location>
</feature>
<comment type="cofactor">
    <cofactor evidence="1">
        <name>Zn(2+)</name>
        <dbReference type="ChEBI" id="CHEBI:29105"/>
    </cofactor>
</comment>
<feature type="domain" description="Peptidase M16 C-terminal" evidence="11">
    <location>
        <begin position="698"/>
        <end position="870"/>
    </location>
</feature>
<evidence type="ECO:0000259" key="11">
    <source>
        <dbReference type="Pfam" id="PF05193"/>
    </source>
</evidence>
<evidence type="ECO:0000259" key="10">
    <source>
        <dbReference type="Pfam" id="PF00675"/>
    </source>
</evidence>
<feature type="signal peptide" evidence="9">
    <location>
        <begin position="1"/>
        <end position="24"/>
    </location>
</feature>
<keyword evidence="9" id="KW-0732">Signal</keyword>
<evidence type="ECO:0000256" key="9">
    <source>
        <dbReference type="SAM" id="SignalP"/>
    </source>
</evidence>
<feature type="domain" description="Peptidase M16 N-terminal" evidence="10">
    <location>
        <begin position="53"/>
        <end position="176"/>
    </location>
</feature>
<evidence type="ECO:0000256" key="4">
    <source>
        <dbReference type="ARBA" id="ARBA00022723"/>
    </source>
</evidence>
<reference evidence="13" key="1">
    <citation type="journal article" date="2019" name="Int. J. Syst. Evol. Microbiol.">
        <title>The Global Catalogue of Microorganisms (GCM) 10K type strain sequencing project: providing services to taxonomists for standard genome sequencing and annotation.</title>
        <authorList>
            <consortium name="The Broad Institute Genomics Platform"/>
            <consortium name="The Broad Institute Genome Sequencing Center for Infectious Disease"/>
            <person name="Wu L."/>
            <person name="Ma J."/>
        </authorList>
    </citation>
    <scope>NUCLEOTIDE SEQUENCE [LARGE SCALE GENOMIC DNA]</scope>
    <source>
        <strain evidence="13">KACC 12649</strain>
    </source>
</reference>
<dbReference type="Gene3D" id="3.30.830.10">
    <property type="entry name" value="Metalloenzyme, LuxS/M16 peptidase-like"/>
    <property type="match status" value="4"/>
</dbReference>
<comment type="similarity">
    <text evidence="2 8">Belongs to the peptidase M16 family.</text>
</comment>
<dbReference type="InterPro" id="IPR001431">
    <property type="entry name" value="Pept_M16_Zn_BS"/>
</dbReference>
<comment type="caution">
    <text evidence="12">The sequence shown here is derived from an EMBL/GenBank/DDBJ whole genome shotgun (WGS) entry which is preliminary data.</text>
</comment>
<evidence type="ECO:0000313" key="13">
    <source>
        <dbReference type="Proteomes" id="UP001596050"/>
    </source>
</evidence>
<keyword evidence="7" id="KW-0482">Metalloprotease</keyword>
<dbReference type="Pfam" id="PF05193">
    <property type="entry name" value="Peptidase_M16_C"/>
    <property type="match status" value="2"/>
</dbReference>
<evidence type="ECO:0000256" key="3">
    <source>
        <dbReference type="ARBA" id="ARBA00022670"/>
    </source>
</evidence>
<gene>
    <name evidence="12" type="ORF">ACFPN5_23080</name>
</gene>
<dbReference type="InterPro" id="IPR011249">
    <property type="entry name" value="Metalloenz_LuxS/M16"/>
</dbReference>
<dbReference type="InterPro" id="IPR007863">
    <property type="entry name" value="Peptidase_M16_C"/>
</dbReference>
<name>A0ABW0LBH4_9BURK</name>
<evidence type="ECO:0000256" key="6">
    <source>
        <dbReference type="ARBA" id="ARBA00022833"/>
    </source>
</evidence>
<dbReference type="PANTHER" id="PTHR43690:SF34">
    <property type="entry name" value="ZINC PROTEASE PQQL-LIKE"/>
    <property type="match status" value="1"/>
</dbReference>
<evidence type="ECO:0000256" key="8">
    <source>
        <dbReference type="RuleBase" id="RU004447"/>
    </source>
</evidence>
<dbReference type="RefSeq" id="WP_379786191.1">
    <property type="nucleotide sequence ID" value="NZ_JBHSMU010000018.1"/>
</dbReference>
<evidence type="ECO:0000256" key="5">
    <source>
        <dbReference type="ARBA" id="ARBA00022801"/>
    </source>
</evidence>
<feature type="chain" id="PRO_5047107405" evidence="9">
    <location>
        <begin position="25"/>
        <end position="949"/>
    </location>
</feature>
<keyword evidence="4" id="KW-0479">Metal-binding</keyword>
<dbReference type="SUPFAM" id="SSF63411">
    <property type="entry name" value="LuxS/MPP-like metallohydrolase"/>
    <property type="match status" value="4"/>
</dbReference>
<organism evidence="12 13">
    <name type="scientific">Massilia niabensis</name>
    <dbReference type="NCBI Taxonomy" id="544910"/>
    <lineage>
        <taxon>Bacteria</taxon>
        <taxon>Pseudomonadati</taxon>
        <taxon>Pseudomonadota</taxon>
        <taxon>Betaproteobacteria</taxon>
        <taxon>Burkholderiales</taxon>
        <taxon>Oxalobacteraceae</taxon>
        <taxon>Telluria group</taxon>
        <taxon>Massilia</taxon>
    </lineage>
</organism>